<dbReference type="EMBL" id="CACRXK020020981">
    <property type="protein sequence ID" value="CAB4035368.1"/>
    <property type="molecule type" value="Genomic_DNA"/>
</dbReference>
<dbReference type="Pfam" id="PF03372">
    <property type="entry name" value="Exo_endo_phos"/>
    <property type="match status" value="1"/>
</dbReference>
<dbReference type="OrthoDB" id="6073759at2759"/>
<dbReference type="PANTHER" id="PTHR31635:SF196">
    <property type="entry name" value="REVERSE TRANSCRIPTASE DOMAIN-CONTAINING PROTEIN-RELATED"/>
    <property type="match status" value="1"/>
</dbReference>
<sequence>MANTNKLTLLTLNCQGLRSSDNRDTLFSWLNCCKTDIVCLQETHSLSEQEFSSWLTSASASGLNKFGYKCLSSPGTNRSSGVAILYNPAFQVIQSSRDQAGRLLCTELSKGEYCFQICNIYGPNKAQEGSAFFDSSTFRKRVSSLENSLFHLSNGEDVNHLVNTTKAELEDAHRQQSRGARIRSNIQWAEEGEASTAYFFRLEKKRGQQRLITAITNLGGVVVSTFRQISYAWIGFYGQLFTSQALHLSHQDYFLHSLTQKLSASQLKLCEGALTEDECKKALDGMASGKSPGLDGFPAEFYRTFWSLLGSDYVEVLNHCYAVNKLSPSQRTGVITLLHKRGDRLAMKNWRPITLLCVDYKIAAKAIANRLLAVLHLVIHTDQSCGVPGRNPNENSRLLKDIVYHANANNIGAAVLSLDQEKAFDRVEWSYLHRVLKQMNFGESFSKWVSLFYSQIFSSILINGEQTQAFKVTRGVRQGCPLSPLLYVIIAETVACAIRANPLIDGYLYPMVNGQRFASMLMTLPFSSNPIIRCVRFSPFSIDMNLPPGQD</sequence>
<dbReference type="PANTHER" id="PTHR31635">
    <property type="entry name" value="REVERSE TRANSCRIPTASE DOMAIN-CONTAINING PROTEIN-RELATED"/>
    <property type="match status" value="1"/>
</dbReference>
<dbReference type="GO" id="GO:0003824">
    <property type="term" value="F:catalytic activity"/>
    <property type="evidence" value="ECO:0007669"/>
    <property type="project" value="InterPro"/>
</dbReference>
<dbReference type="Pfam" id="PF00078">
    <property type="entry name" value="RVT_1"/>
    <property type="match status" value="1"/>
</dbReference>
<accession>A0A7D9LKT0</accession>
<evidence type="ECO:0000313" key="4">
    <source>
        <dbReference type="Proteomes" id="UP001152795"/>
    </source>
</evidence>
<comment type="caution">
    <text evidence="3">The sequence shown here is derived from an EMBL/GenBank/DDBJ whole genome shotgun (WGS) entry which is preliminary data.</text>
</comment>
<reference evidence="3" key="1">
    <citation type="submission" date="2020-04" db="EMBL/GenBank/DDBJ databases">
        <authorList>
            <person name="Alioto T."/>
            <person name="Alioto T."/>
            <person name="Gomez Garrido J."/>
        </authorList>
    </citation>
    <scope>NUCLEOTIDE SEQUENCE</scope>
    <source>
        <strain evidence="3">A484AB</strain>
    </source>
</reference>
<dbReference type="InterPro" id="IPR005135">
    <property type="entry name" value="Endo/exonuclease/phosphatase"/>
</dbReference>
<evidence type="ECO:0000313" key="3">
    <source>
        <dbReference type="EMBL" id="CAB4035368.1"/>
    </source>
</evidence>
<feature type="domain" description="Endonuclease/exonuclease/phosphatase" evidence="2">
    <location>
        <begin position="10"/>
        <end position="93"/>
    </location>
</feature>
<evidence type="ECO:0000259" key="1">
    <source>
        <dbReference type="Pfam" id="PF00078"/>
    </source>
</evidence>
<dbReference type="CDD" id="cd01650">
    <property type="entry name" value="RT_nLTR_like"/>
    <property type="match status" value="1"/>
</dbReference>
<dbReference type="SUPFAM" id="SSF56219">
    <property type="entry name" value="DNase I-like"/>
    <property type="match status" value="1"/>
</dbReference>
<dbReference type="InterPro" id="IPR000477">
    <property type="entry name" value="RT_dom"/>
</dbReference>
<dbReference type="InterPro" id="IPR036691">
    <property type="entry name" value="Endo/exonu/phosph_ase_sf"/>
</dbReference>
<proteinExistence type="predicted"/>
<dbReference type="SUPFAM" id="SSF56672">
    <property type="entry name" value="DNA/RNA polymerases"/>
    <property type="match status" value="1"/>
</dbReference>
<dbReference type="AlphaFoldDB" id="A0A7D9LKT0"/>
<gene>
    <name evidence="3" type="ORF">PACLA_8A019170</name>
</gene>
<organism evidence="3 4">
    <name type="scientific">Paramuricea clavata</name>
    <name type="common">Red gorgonian</name>
    <name type="synonym">Violescent sea-whip</name>
    <dbReference type="NCBI Taxonomy" id="317549"/>
    <lineage>
        <taxon>Eukaryota</taxon>
        <taxon>Metazoa</taxon>
        <taxon>Cnidaria</taxon>
        <taxon>Anthozoa</taxon>
        <taxon>Octocorallia</taxon>
        <taxon>Malacalcyonacea</taxon>
        <taxon>Plexauridae</taxon>
        <taxon>Paramuricea</taxon>
    </lineage>
</organism>
<name>A0A7D9LKT0_PARCT</name>
<protein>
    <submittedName>
        <fullName evidence="3">Uncharacterized protein</fullName>
    </submittedName>
</protein>
<dbReference type="Gene3D" id="3.60.10.10">
    <property type="entry name" value="Endonuclease/exonuclease/phosphatase"/>
    <property type="match status" value="1"/>
</dbReference>
<keyword evidence="4" id="KW-1185">Reference proteome</keyword>
<feature type="domain" description="Reverse transcriptase" evidence="1">
    <location>
        <begin position="339"/>
        <end position="500"/>
    </location>
</feature>
<evidence type="ECO:0000259" key="2">
    <source>
        <dbReference type="Pfam" id="PF03372"/>
    </source>
</evidence>
<dbReference type="InterPro" id="IPR043502">
    <property type="entry name" value="DNA/RNA_pol_sf"/>
</dbReference>
<dbReference type="Proteomes" id="UP001152795">
    <property type="component" value="Unassembled WGS sequence"/>
</dbReference>